<feature type="compositionally biased region" description="Low complexity" evidence="1">
    <location>
        <begin position="88"/>
        <end position="104"/>
    </location>
</feature>
<feature type="compositionally biased region" description="Polar residues" evidence="1">
    <location>
        <begin position="22"/>
        <end position="33"/>
    </location>
</feature>
<protein>
    <submittedName>
        <fullName evidence="2">Uncharacterized protein</fullName>
    </submittedName>
</protein>
<name>A0A6A6WUC7_9PLEO</name>
<proteinExistence type="predicted"/>
<evidence type="ECO:0000256" key="1">
    <source>
        <dbReference type="SAM" id="MobiDB-lite"/>
    </source>
</evidence>
<organism evidence="2 3">
    <name type="scientific">Melanomma pulvis-pyrius CBS 109.77</name>
    <dbReference type="NCBI Taxonomy" id="1314802"/>
    <lineage>
        <taxon>Eukaryota</taxon>
        <taxon>Fungi</taxon>
        <taxon>Dikarya</taxon>
        <taxon>Ascomycota</taxon>
        <taxon>Pezizomycotina</taxon>
        <taxon>Dothideomycetes</taxon>
        <taxon>Pleosporomycetidae</taxon>
        <taxon>Pleosporales</taxon>
        <taxon>Melanommataceae</taxon>
        <taxon>Melanomma</taxon>
    </lineage>
</organism>
<feature type="compositionally biased region" description="Pro residues" evidence="1">
    <location>
        <begin position="1"/>
        <end position="13"/>
    </location>
</feature>
<sequence>MSALSYPPPPRTPSPKIKIHRSQSFDSPSSRMTVTPIDESPYSKSASYIGTSVHPLPCYDALKAAERGLMRHAGVRLHTKMSNDEMMSDASSNDGDVDSSSSSSESDEGASPTDSEQRFGLFASGSPLPPSSSASTSTHAHRYPYTFLHDMPSPATPPPQILSSTLSIYQDPSTPMYDPWLVRVVLDLFDVRGFDWMSIAEPIERVWGVRTGSAEVLEILVGNGRVGGRR</sequence>
<evidence type="ECO:0000313" key="2">
    <source>
        <dbReference type="EMBL" id="KAF2787505.1"/>
    </source>
</evidence>
<dbReference type="AlphaFoldDB" id="A0A6A6WUC7"/>
<feature type="compositionally biased region" description="Low complexity" evidence="1">
    <location>
        <begin position="120"/>
        <end position="137"/>
    </location>
</feature>
<gene>
    <name evidence="2" type="ORF">K505DRAFT_125380</name>
</gene>
<feature type="non-terminal residue" evidence="2">
    <location>
        <position position="230"/>
    </location>
</feature>
<feature type="region of interest" description="Disordered" evidence="1">
    <location>
        <begin position="1"/>
        <end position="46"/>
    </location>
</feature>
<dbReference type="EMBL" id="MU002311">
    <property type="protein sequence ID" value="KAF2787505.1"/>
    <property type="molecule type" value="Genomic_DNA"/>
</dbReference>
<feature type="region of interest" description="Disordered" evidence="1">
    <location>
        <begin position="85"/>
        <end position="137"/>
    </location>
</feature>
<evidence type="ECO:0000313" key="3">
    <source>
        <dbReference type="Proteomes" id="UP000799757"/>
    </source>
</evidence>
<accession>A0A6A6WUC7</accession>
<dbReference type="OrthoDB" id="3943860at2759"/>
<dbReference type="Proteomes" id="UP000799757">
    <property type="component" value="Unassembled WGS sequence"/>
</dbReference>
<reference evidence="2" key="1">
    <citation type="journal article" date="2020" name="Stud. Mycol.">
        <title>101 Dothideomycetes genomes: a test case for predicting lifestyles and emergence of pathogens.</title>
        <authorList>
            <person name="Haridas S."/>
            <person name="Albert R."/>
            <person name="Binder M."/>
            <person name="Bloem J."/>
            <person name="Labutti K."/>
            <person name="Salamov A."/>
            <person name="Andreopoulos B."/>
            <person name="Baker S."/>
            <person name="Barry K."/>
            <person name="Bills G."/>
            <person name="Bluhm B."/>
            <person name="Cannon C."/>
            <person name="Castanera R."/>
            <person name="Culley D."/>
            <person name="Daum C."/>
            <person name="Ezra D."/>
            <person name="Gonzalez J."/>
            <person name="Henrissat B."/>
            <person name="Kuo A."/>
            <person name="Liang C."/>
            <person name="Lipzen A."/>
            <person name="Lutzoni F."/>
            <person name="Magnuson J."/>
            <person name="Mondo S."/>
            <person name="Nolan M."/>
            <person name="Ohm R."/>
            <person name="Pangilinan J."/>
            <person name="Park H.-J."/>
            <person name="Ramirez L."/>
            <person name="Alfaro M."/>
            <person name="Sun H."/>
            <person name="Tritt A."/>
            <person name="Yoshinaga Y."/>
            <person name="Zwiers L.-H."/>
            <person name="Turgeon B."/>
            <person name="Goodwin S."/>
            <person name="Spatafora J."/>
            <person name="Crous P."/>
            <person name="Grigoriev I."/>
        </authorList>
    </citation>
    <scope>NUCLEOTIDE SEQUENCE</scope>
    <source>
        <strain evidence="2">CBS 109.77</strain>
    </source>
</reference>
<keyword evidence="3" id="KW-1185">Reference proteome</keyword>